<reference evidence="1" key="1">
    <citation type="journal article" date="2021" name="PeerJ">
        <title>Extensive microbial diversity within the chicken gut microbiome revealed by metagenomics and culture.</title>
        <authorList>
            <person name="Gilroy R."/>
            <person name="Ravi A."/>
            <person name="Getino M."/>
            <person name="Pursley I."/>
            <person name="Horton D.L."/>
            <person name="Alikhan N.F."/>
            <person name="Baker D."/>
            <person name="Gharbi K."/>
            <person name="Hall N."/>
            <person name="Watson M."/>
            <person name="Adriaenssens E.M."/>
            <person name="Foster-Nyarko E."/>
            <person name="Jarju S."/>
            <person name="Secka A."/>
            <person name="Antonio M."/>
            <person name="Oren A."/>
            <person name="Chaudhuri R.R."/>
            <person name="La Ragione R."/>
            <person name="Hildebrand F."/>
            <person name="Pallen M.J."/>
        </authorList>
    </citation>
    <scope>NUCLEOTIDE SEQUENCE</scope>
    <source>
        <strain evidence="1">8470</strain>
    </source>
</reference>
<accession>A0A948X1P0</accession>
<dbReference type="Proteomes" id="UP000784286">
    <property type="component" value="Unassembled WGS sequence"/>
</dbReference>
<protein>
    <recommendedName>
        <fullName evidence="3">DUF4890 domain-containing protein</fullName>
    </recommendedName>
</protein>
<comment type="caution">
    <text evidence="1">The sequence shown here is derived from an EMBL/GenBank/DDBJ whole genome shotgun (WGS) entry which is preliminary data.</text>
</comment>
<proteinExistence type="predicted"/>
<organism evidence="1 2">
    <name type="scientific">Candidatus Phocaeicola excrementipullorum</name>
    <dbReference type="NCBI Taxonomy" id="2838731"/>
    <lineage>
        <taxon>Bacteria</taxon>
        <taxon>Pseudomonadati</taxon>
        <taxon>Bacteroidota</taxon>
        <taxon>Bacteroidia</taxon>
        <taxon>Bacteroidales</taxon>
        <taxon>Bacteroidaceae</taxon>
        <taxon>Phocaeicola</taxon>
    </lineage>
</organism>
<reference evidence="1" key="2">
    <citation type="submission" date="2021-04" db="EMBL/GenBank/DDBJ databases">
        <authorList>
            <person name="Gilroy R."/>
        </authorList>
    </citation>
    <scope>NUCLEOTIDE SEQUENCE</scope>
    <source>
        <strain evidence="1">8470</strain>
    </source>
</reference>
<gene>
    <name evidence="1" type="ORF">H9928_01600</name>
</gene>
<dbReference type="EMBL" id="JAHLFJ010000019">
    <property type="protein sequence ID" value="MBU3855254.1"/>
    <property type="molecule type" value="Genomic_DNA"/>
</dbReference>
<evidence type="ECO:0008006" key="3">
    <source>
        <dbReference type="Google" id="ProtNLM"/>
    </source>
</evidence>
<name>A0A948X1P0_9BACT</name>
<dbReference type="AlphaFoldDB" id="A0A948X1P0"/>
<evidence type="ECO:0000313" key="1">
    <source>
        <dbReference type="EMBL" id="MBU3855254.1"/>
    </source>
</evidence>
<sequence length="155" mass="18611">MKKVLSIFLILFPVFFLPDLRAQQPPMSKEEFRSRQQEFITRRAGLTQEEAQKFFPLYFELQDKKGKLNREAWQNMRQGKDPNTTEAEYARIVEDMIQARITNDKLDLEYVRKYKKFLSAKKIYDIQKAEMRFHRELLKSAHHGEKGRPGNKEKR</sequence>
<evidence type="ECO:0000313" key="2">
    <source>
        <dbReference type="Proteomes" id="UP000784286"/>
    </source>
</evidence>